<evidence type="ECO:0000256" key="11">
    <source>
        <dbReference type="SAM" id="SignalP"/>
    </source>
</evidence>
<evidence type="ECO:0000259" key="12">
    <source>
        <dbReference type="Pfam" id="PF13609"/>
    </source>
</evidence>
<dbReference type="RefSeq" id="WP_061160675.1">
    <property type="nucleotide sequence ID" value="NZ_FCOI02000008.1"/>
</dbReference>
<dbReference type="InterPro" id="IPR023614">
    <property type="entry name" value="Porin_dom_sf"/>
</dbReference>
<evidence type="ECO:0000256" key="7">
    <source>
        <dbReference type="ARBA" id="ARBA00023065"/>
    </source>
</evidence>
<dbReference type="AlphaFoldDB" id="A0A158APS6"/>
<keyword evidence="14" id="KW-1185">Reference proteome</keyword>
<evidence type="ECO:0000256" key="2">
    <source>
        <dbReference type="ARBA" id="ARBA00011233"/>
    </source>
</evidence>
<evidence type="ECO:0000256" key="9">
    <source>
        <dbReference type="ARBA" id="ARBA00023136"/>
    </source>
</evidence>
<evidence type="ECO:0000313" key="14">
    <source>
        <dbReference type="Proteomes" id="UP000054624"/>
    </source>
</evidence>
<feature type="chain" id="PRO_5007620849" evidence="11">
    <location>
        <begin position="22"/>
        <end position="393"/>
    </location>
</feature>
<dbReference type="PANTHER" id="PTHR34501">
    <property type="entry name" value="PROTEIN YDDL-RELATED"/>
    <property type="match status" value="1"/>
</dbReference>
<keyword evidence="10" id="KW-0998">Cell outer membrane</keyword>
<dbReference type="InterPro" id="IPR002299">
    <property type="entry name" value="Porin_Neis"/>
</dbReference>
<dbReference type="PRINTS" id="PR00184">
    <property type="entry name" value="NEISSPPORIN"/>
</dbReference>
<evidence type="ECO:0000256" key="3">
    <source>
        <dbReference type="ARBA" id="ARBA00022448"/>
    </source>
</evidence>
<evidence type="ECO:0000256" key="4">
    <source>
        <dbReference type="ARBA" id="ARBA00022452"/>
    </source>
</evidence>
<comment type="subcellular location">
    <subcellularLocation>
        <location evidence="1">Cell outer membrane</location>
        <topology evidence="1">Multi-pass membrane protein</topology>
    </subcellularLocation>
</comment>
<dbReference type="STRING" id="1777137.AWB76_02810"/>
<feature type="domain" description="Porin" evidence="12">
    <location>
        <begin position="9"/>
        <end position="356"/>
    </location>
</feature>
<dbReference type="GO" id="GO:0046930">
    <property type="term" value="C:pore complex"/>
    <property type="evidence" value="ECO:0007669"/>
    <property type="project" value="UniProtKB-KW"/>
</dbReference>
<evidence type="ECO:0000313" key="13">
    <source>
        <dbReference type="EMBL" id="SAK59928.1"/>
    </source>
</evidence>
<keyword evidence="5" id="KW-0812">Transmembrane</keyword>
<feature type="signal peptide" evidence="11">
    <location>
        <begin position="1"/>
        <end position="21"/>
    </location>
</feature>
<reference evidence="14" key="1">
    <citation type="submission" date="2016-01" db="EMBL/GenBank/DDBJ databases">
        <authorList>
            <person name="Peeters Charlotte."/>
        </authorList>
    </citation>
    <scope>NUCLEOTIDE SEQUENCE [LARGE SCALE GENOMIC DNA]</scope>
</reference>
<dbReference type="GO" id="GO:0009279">
    <property type="term" value="C:cell outer membrane"/>
    <property type="evidence" value="ECO:0007669"/>
    <property type="project" value="UniProtKB-SubCell"/>
</dbReference>
<dbReference type="PANTHER" id="PTHR34501:SF9">
    <property type="entry name" value="MAJOR OUTER MEMBRANE PROTEIN P.IA"/>
    <property type="match status" value="1"/>
</dbReference>
<keyword evidence="3" id="KW-0813">Transport</keyword>
<evidence type="ECO:0000256" key="1">
    <source>
        <dbReference type="ARBA" id="ARBA00004571"/>
    </source>
</evidence>
<keyword evidence="6 11" id="KW-0732">Signal</keyword>
<keyword evidence="8" id="KW-0626">Porin</keyword>
<dbReference type="GO" id="GO:0034220">
    <property type="term" value="P:monoatomic ion transmembrane transport"/>
    <property type="evidence" value="ECO:0007669"/>
    <property type="project" value="InterPro"/>
</dbReference>
<name>A0A158APS6_9BURK</name>
<dbReference type="OrthoDB" id="6975458at2"/>
<dbReference type="InterPro" id="IPR001702">
    <property type="entry name" value="Porin_Gram-ve"/>
</dbReference>
<dbReference type="EMBL" id="FCOI02000008">
    <property type="protein sequence ID" value="SAK59928.1"/>
    <property type="molecule type" value="Genomic_DNA"/>
</dbReference>
<keyword evidence="7" id="KW-0406">Ion transport</keyword>
<evidence type="ECO:0000256" key="6">
    <source>
        <dbReference type="ARBA" id="ARBA00022729"/>
    </source>
</evidence>
<dbReference type="CDD" id="cd00342">
    <property type="entry name" value="gram_neg_porins"/>
    <property type="match status" value="1"/>
</dbReference>
<dbReference type="GO" id="GO:0015288">
    <property type="term" value="F:porin activity"/>
    <property type="evidence" value="ECO:0007669"/>
    <property type="project" value="UniProtKB-KW"/>
</dbReference>
<sequence length="393" mass="41589">MKKMLITGATTMITLTGAAHAQSSVTLYGLIDAGLTYTSNQITGTGGGGHSNWQMTSGAVQDSRWGLRGAEDLGAGLKAVFALENGFNLNDGQYASGSRIFNRLAYVGVSSSDYGALTLGRQTDGMVDFLAPLSLTGTEYGGTHFAHPFDIDNLNDSFQINNSVKYTSPQFAGFRFAALYGFSNQAGGFANNRAYSFGLSYVSGPWNFAFGYLQLNSDARTPGQLNANGAVTDTTAASLQNTLSTSAVPVGVLADSQKTLGAGVNYLFGPAVAGFVYTQSKLTRFFQTNLSATFQNFEGNFRYALTPAVELSGAYTYSRAGGNGGGGIPHWNQVSGMADYHFSRRTDVYIQGAWQRVSPSGTSPLGVAWINGVSDPSSSTTQIQATAGLRHRF</sequence>
<dbReference type="Pfam" id="PF13609">
    <property type="entry name" value="Porin_4"/>
    <property type="match status" value="1"/>
</dbReference>
<dbReference type="PRINTS" id="PR00182">
    <property type="entry name" value="ECOLNEIPORIN"/>
</dbReference>
<dbReference type="InterPro" id="IPR033900">
    <property type="entry name" value="Gram_neg_porin_domain"/>
</dbReference>
<organism evidence="13 14">
    <name type="scientific">Caballeronia temeraria</name>
    <dbReference type="NCBI Taxonomy" id="1777137"/>
    <lineage>
        <taxon>Bacteria</taxon>
        <taxon>Pseudomonadati</taxon>
        <taxon>Pseudomonadota</taxon>
        <taxon>Betaproteobacteria</taxon>
        <taxon>Burkholderiales</taxon>
        <taxon>Burkholderiaceae</taxon>
        <taxon>Caballeronia</taxon>
    </lineage>
</organism>
<keyword evidence="4" id="KW-1134">Transmembrane beta strand</keyword>
<dbReference type="Gene3D" id="2.40.160.10">
    <property type="entry name" value="Porin"/>
    <property type="match status" value="1"/>
</dbReference>
<proteinExistence type="predicted"/>
<dbReference type="SUPFAM" id="SSF56935">
    <property type="entry name" value="Porins"/>
    <property type="match status" value="1"/>
</dbReference>
<comment type="subunit">
    <text evidence="2">Homotrimer.</text>
</comment>
<evidence type="ECO:0000256" key="10">
    <source>
        <dbReference type="ARBA" id="ARBA00023237"/>
    </source>
</evidence>
<keyword evidence="9" id="KW-0472">Membrane</keyword>
<accession>A0A158APS6</accession>
<protein>
    <submittedName>
        <fullName evidence="13">Porin</fullName>
    </submittedName>
</protein>
<dbReference type="Proteomes" id="UP000054624">
    <property type="component" value="Unassembled WGS sequence"/>
</dbReference>
<evidence type="ECO:0000256" key="5">
    <source>
        <dbReference type="ARBA" id="ARBA00022692"/>
    </source>
</evidence>
<gene>
    <name evidence="13" type="ORF">AWB76_02810</name>
</gene>
<dbReference type="InterPro" id="IPR050298">
    <property type="entry name" value="Gram-neg_bact_OMP"/>
</dbReference>
<evidence type="ECO:0000256" key="8">
    <source>
        <dbReference type="ARBA" id="ARBA00023114"/>
    </source>
</evidence>